<feature type="chain" id="PRO_5003175527" description="DUF281 domain-containing protein" evidence="2">
    <location>
        <begin position="19"/>
        <end position="165"/>
    </location>
</feature>
<feature type="domain" description="DUF281" evidence="3">
    <location>
        <begin position="98"/>
        <end position="152"/>
    </location>
</feature>
<dbReference type="OMA" id="CDSTEMY"/>
<evidence type="ECO:0000256" key="2">
    <source>
        <dbReference type="SAM" id="SignalP"/>
    </source>
</evidence>
<dbReference type="eggNOG" id="ENOG502TJBA">
    <property type="taxonomic scope" value="Eukaryota"/>
</dbReference>
<keyword evidence="5" id="KW-1185">Reference proteome</keyword>
<protein>
    <recommendedName>
        <fullName evidence="3">DUF281 domain-containing protein</fullName>
    </recommendedName>
</protein>
<dbReference type="InParanoid" id="E3MTD8"/>
<dbReference type="AlphaFoldDB" id="E3MTD8"/>
<evidence type="ECO:0000259" key="3">
    <source>
        <dbReference type="Pfam" id="PF03436"/>
    </source>
</evidence>
<dbReference type="FunCoup" id="E3MTD8">
    <property type="interactions" value="440"/>
</dbReference>
<dbReference type="Pfam" id="PF03436">
    <property type="entry name" value="DUF281"/>
    <property type="match status" value="1"/>
</dbReference>
<evidence type="ECO:0000313" key="5">
    <source>
        <dbReference type="Proteomes" id="UP000008281"/>
    </source>
</evidence>
<dbReference type="EMBL" id="DS268476">
    <property type="protein sequence ID" value="EFP08809.1"/>
    <property type="molecule type" value="Genomic_DNA"/>
</dbReference>
<name>E3MTD8_CAERE</name>
<proteinExistence type="predicted"/>
<dbReference type="PANTHER" id="PTHR36517:SF1">
    <property type="entry name" value="C6 DOMAIN-CONTAINING PROTEIN-RELATED"/>
    <property type="match status" value="1"/>
</dbReference>
<dbReference type="InterPro" id="IPR005098">
    <property type="entry name" value="DUF281"/>
</dbReference>
<feature type="compositionally biased region" description="Low complexity" evidence="1">
    <location>
        <begin position="33"/>
        <end position="64"/>
    </location>
</feature>
<organism evidence="5">
    <name type="scientific">Caenorhabditis remanei</name>
    <name type="common">Caenorhabditis vulgaris</name>
    <dbReference type="NCBI Taxonomy" id="31234"/>
    <lineage>
        <taxon>Eukaryota</taxon>
        <taxon>Metazoa</taxon>
        <taxon>Ecdysozoa</taxon>
        <taxon>Nematoda</taxon>
        <taxon>Chromadorea</taxon>
        <taxon>Rhabditida</taxon>
        <taxon>Rhabditina</taxon>
        <taxon>Rhabditomorpha</taxon>
        <taxon>Rhabditoidea</taxon>
        <taxon>Rhabditidae</taxon>
        <taxon>Peloderinae</taxon>
        <taxon>Caenorhabditis</taxon>
    </lineage>
</organism>
<keyword evidence="2" id="KW-0732">Signal</keyword>
<feature type="signal peptide" evidence="2">
    <location>
        <begin position="1"/>
        <end position="18"/>
    </location>
</feature>
<accession>E3MTD8</accession>
<evidence type="ECO:0000313" key="4">
    <source>
        <dbReference type="EMBL" id="EFP08809.1"/>
    </source>
</evidence>
<dbReference type="PANTHER" id="PTHR36517">
    <property type="entry name" value="PROTEIN CBG25732"/>
    <property type="match status" value="1"/>
</dbReference>
<sequence length="165" mass="17596">MNAFVFISSLLLLSNVESCIKMIPPEEVSMSSTAATLPTEAPTTPGETEATTGEEMTTAEATTAEASKCDQCDVNAIAPVLADPVLTVFYTEEYEPVDGCQRTYVLCNRLDSMVCTVLLIATNAEGTSGEIQTDTTFGSAESILSCDNDGTYSAGTMFVYNFRYG</sequence>
<dbReference type="HOGENOM" id="CLU_134011_0_0_1"/>
<reference evidence="4" key="1">
    <citation type="submission" date="2007-07" db="EMBL/GenBank/DDBJ databases">
        <title>PCAP assembly of the Caenorhabditis remanei genome.</title>
        <authorList>
            <consortium name="The Caenorhabditis remanei Sequencing Consortium"/>
            <person name="Wilson R.K."/>
        </authorList>
    </citation>
    <scope>NUCLEOTIDE SEQUENCE [LARGE SCALE GENOMIC DNA]</scope>
    <source>
        <strain evidence="4">PB4641</strain>
    </source>
</reference>
<gene>
    <name evidence="4" type="ORF">CRE_19802</name>
</gene>
<feature type="region of interest" description="Disordered" evidence="1">
    <location>
        <begin position="30"/>
        <end position="64"/>
    </location>
</feature>
<evidence type="ECO:0000256" key="1">
    <source>
        <dbReference type="SAM" id="MobiDB-lite"/>
    </source>
</evidence>
<dbReference type="Proteomes" id="UP000008281">
    <property type="component" value="Unassembled WGS sequence"/>
</dbReference>